<dbReference type="AlphaFoldDB" id="A0A0C3BRT5"/>
<dbReference type="HOGENOM" id="CLU_2097177_0_0_1"/>
<evidence type="ECO:0000313" key="1">
    <source>
        <dbReference type="EMBL" id="KIM34774.1"/>
    </source>
</evidence>
<gene>
    <name evidence="1" type="ORF">M413DRAFT_404515</name>
</gene>
<sequence>MDFPPIDEYQAEAIYAYNRATIVDFQHNTYLLSYSWPDEENHEPEPTWLHKEDEFMSCRFGPYFDEESGRVVVSANLFFTDDSTDEESDDEDLFTIPDRPDLKFSHELWDFAVLYK</sequence>
<reference evidence="2" key="2">
    <citation type="submission" date="2015-01" db="EMBL/GenBank/DDBJ databases">
        <title>Evolutionary Origins and Diversification of the Mycorrhizal Mutualists.</title>
        <authorList>
            <consortium name="DOE Joint Genome Institute"/>
            <consortium name="Mycorrhizal Genomics Consortium"/>
            <person name="Kohler A."/>
            <person name="Kuo A."/>
            <person name="Nagy L.G."/>
            <person name="Floudas D."/>
            <person name="Copeland A."/>
            <person name="Barry K.W."/>
            <person name="Cichocki N."/>
            <person name="Veneault-Fourrey C."/>
            <person name="LaButti K."/>
            <person name="Lindquist E.A."/>
            <person name="Lipzen A."/>
            <person name="Lundell T."/>
            <person name="Morin E."/>
            <person name="Murat C."/>
            <person name="Riley R."/>
            <person name="Ohm R."/>
            <person name="Sun H."/>
            <person name="Tunlid A."/>
            <person name="Henrissat B."/>
            <person name="Grigoriev I.V."/>
            <person name="Hibbett D.S."/>
            <person name="Martin F."/>
        </authorList>
    </citation>
    <scope>NUCLEOTIDE SEQUENCE [LARGE SCALE GENOMIC DNA]</scope>
    <source>
        <strain evidence="2">h7</strain>
    </source>
</reference>
<dbReference type="Proteomes" id="UP000053424">
    <property type="component" value="Unassembled WGS sequence"/>
</dbReference>
<protein>
    <submittedName>
        <fullName evidence="1">Uncharacterized protein</fullName>
    </submittedName>
</protein>
<proteinExistence type="predicted"/>
<keyword evidence="2" id="KW-1185">Reference proteome</keyword>
<name>A0A0C3BRT5_HEBCY</name>
<accession>A0A0C3BRT5</accession>
<dbReference type="EMBL" id="KN831858">
    <property type="protein sequence ID" value="KIM34774.1"/>
    <property type="molecule type" value="Genomic_DNA"/>
</dbReference>
<reference evidence="1 2" key="1">
    <citation type="submission" date="2014-04" db="EMBL/GenBank/DDBJ databases">
        <authorList>
            <consortium name="DOE Joint Genome Institute"/>
            <person name="Kuo A."/>
            <person name="Gay G."/>
            <person name="Dore J."/>
            <person name="Kohler A."/>
            <person name="Nagy L.G."/>
            <person name="Floudas D."/>
            <person name="Copeland A."/>
            <person name="Barry K.W."/>
            <person name="Cichocki N."/>
            <person name="Veneault-Fourrey C."/>
            <person name="LaButti K."/>
            <person name="Lindquist E.A."/>
            <person name="Lipzen A."/>
            <person name="Lundell T."/>
            <person name="Morin E."/>
            <person name="Murat C."/>
            <person name="Sun H."/>
            <person name="Tunlid A."/>
            <person name="Henrissat B."/>
            <person name="Grigoriev I.V."/>
            <person name="Hibbett D.S."/>
            <person name="Martin F."/>
            <person name="Nordberg H.P."/>
            <person name="Cantor M.N."/>
            <person name="Hua S.X."/>
        </authorList>
    </citation>
    <scope>NUCLEOTIDE SEQUENCE [LARGE SCALE GENOMIC DNA]</scope>
    <source>
        <strain evidence="2">h7</strain>
    </source>
</reference>
<organism evidence="1 2">
    <name type="scientific">Hebeloma cylindrosporum</name>
    <dbReference type="NCBI Taxonomy" id="76867"/>
    <lineage>
        <taxon>Eukaryota</taxon>
        <taxon>Fungi</taxon>
        <taxon>Dikarya</taxon>
        <taxon>Basidiomycota</taxon>
        <taxon>Agaricomycotina</taxon>
        <taxon>Agaricomycetes</taxon>
        <taxon>Agaricomycetidae</taxon>
        <taxon>Agaricales</taxon>
        <taxon>Agaricineae</taxon>
        <taxon>Hymenogastraceae</taxon>
        <taxon>Hebeloma</taxon>
    </lineage>
</organism>
<evidence type="ECO:0000313" key="2">
    <source>
        <dbReference type="Proteomes" id="UP000053424"/>
    </source>
</evidence>